<dbReference type="EMBL" id="RKLQ01000001">
    <property type="protein sequence ID" value="MBX0302244.1"/>
    <property type="molecule type" value="Genomic_DNA"/>
</dbReference>
<keyword evidence="3" id="KW-1185">Reference proteome</keyword>
<dbReference type="InterPro" id="IPR018391">
    <property type="entry name" value="PQQ_b-propeller_rpt"/>
</dbReference>
<dbReference type="InterPro" id="IPR002372">
    <property type="entry name" value="PQQ_rpt_dom"/>
</dbReference>
<comment type="caution">
    <text evidence="2">The sequence shown here is derived from an EMBL/GenBank/DDBJ whole genome shotgun (WGS) entry which is preliminary data.</text>
</comment>
<dbReference type="Pfam" id="PF13360">
    <property type="entry name" value="PQQ_2"/>
    <property type="match status" value="1"/>
</dbReference>
<dbReference type="InterPro" id="IPR015943">
    <property type="entry name" value="WD40/YVTN_repeat-like_dom_sf"/>
</dbReference>
<accession>A0A8J7YFU8</accession>
<evidence type="ECO:0000259" key="1">
    <source>
        <dbReference type="Pfam" id="PF13360"/>
    </source>
</evidence>
<dbReference type="RefSeq" id="WP_220586488.1">
    <property type="nucleotide sequence ID" value="NZ_RKLQ01000001.1"/>
</dbReference>
<dbReference type="Gene3D" id="2.40.128.630">
    <property type="match status" value="1"/>
</dbReference>
<dbReference type="Gene3D" id="2.130.10.10">
    <property type="entry name" value="YVTN repeat-like/Quinoprotein amine dehydrogenase"/>
    <property type="match status" value="1"/>
</dbReference>
<evidence type="ECO:0000313" key="2">
    <source>
        <dbReference type="EMBL" id="MBX0302244.1"/>
    </source>
</evidence>
<dbReference type="Proteomes" id="UP000783863">
    <property type="component" value="Unassembled WGS sequence"/>
</dbReference>
<dbReference type="PROSITE" id="PS51257">
    <property type="entry name" value="PROKAR_LIPOPROTEIN"/>
    <property type="match status" value="1"/>
</dbReference>
<dbReference type="AlphaFoldDB" id="A0A8J7YFU8"/>
<feature type="domain" description="Pyrrolo-quinoline quinone repeat" evidence="1">
    <location>
        <begin position="183"/>
        <end position="379"/>
    </location>
</feature>
<dbReference type="InterPro" id="IPR011047">
    <property type="entry name" value="Quinoprotein_ADH-like_sf"/>
</dbReference>
<gene>
    <name evidence="2" type="ORF">EGD98_01015</name>
</gene>
<dbReference type="PANTHER" id="PTHR34512">
    <property type="entry name" value="CELL SURFACE PROTEIN"/>
    <property type="match status" value="1"/>
</dbReference>
<dbReference type="PANTHER" id="PTHR34512:SF30">
    <property type="entry name" value="OUTER MEMBRANE PROTEIN ASSEMBLY FACTOR BAMB"/>
    <property type="match status" value="1"/>
</dbReference>
<organism evidence="2 3">
    <name type="scientific">Haloarcula salinisoli</name>
    <dbReference type="NCBI Taxonomy" id="2487746"/>
    <lineage>
        <taxon>Archaea</taxon>
        <taxon>Methanobacteriati</taxon>
        <taxon>Methanobacteriota</taxon>
        <taxon>Stenosarchaea group</taxon>
        <taxon>Halobacteria</taxon>
        <taxon>Halobacteriales</taxon>
        <taxon>Haloarculaceae</taxon>
        <taxon>Haloarcula</taxon>
    </lineage>
</organism>
<dbReference type="SUPFAM" id="SSF50998">
    <property type="entry name" value="Quinoprotein alcohol dehydrogenase-like"/>
    <property type="match status" value="2"/>
</dbReference>
<proteinExistence type="predicted"/>
<sequence>MDSRRRSFLAGVGSVVTGALAGCPGLLGRDTEGNGNNSTGTGVEGAEVKVPETVENTYPQYQYDAANTGTVPDIAGPTGAITSLFEFGRSSFTPGHRMGSPSLRDGRLYLTEGRIDSTGDSGTFVYAVDAVDGTRQWATMYRGTNAAGPTAVTDELVLATVGDELVGLDAATGIEQWSFDRPATSGIAVDGDTVYVVGRENGSSALYALSVGDGSLEWSTSVDAGTDPVTPAVDGETVYTGGEALQAVDATTGETRWRAEYGVTAPATVTGERVVVGSGTTVRVFDRADGSELWSNDVETYGNLESPAVTNPPAVTDDTIYAVADRGLTALSLTGSQQRYTVEMGVNGTPVLADGYIYLFGIGQLTCRAASDGSSEWTYGTEQRTSPQGAAPVIADNVAFFPAERLYAIAG</sequence>
<protein>
    <submittedName>
        <fullName evidence="2">PQQ-binding-like beta-propeller repeat protein</fullName>
    </submittedName>
</protein>
<name>A0A8J7YFU8_9EURY</name>
<dbReference type="SMART" id="SM00564">
    <property type="entry name" value="PQQ"/>
    <property type="match status" value="5"/>
</dbReference>
<evidence type="ECO:0000313" key="3">
    <source>
        <dbReference type="Proteomes" id="UP000783863"/>
    </source>
</evidence>
<reference evidence="2" key="1">
    <citation type="submission" date="2021-06" db="EMBL/GenBank/DDBJ databases">
        <title>Halomicroarcula sp. F24A a new haloarchaeum isolated from saline soil.</title>
        <authorList>
            <person name="Duran-Viseras A."/>
            <person name="Sanchez-Porro C."/>
            <person name="Ventosa A."/>
        </authorList>
    </citation>
    <scope>NUCLEOTIDE SEQUENCE</scope>
    <source>
        <strain evidence="2">F24A</strain>
    </source>
</reference>